<evidence type="ECO:0000313" key="2">
    <source>
        <dbReference type="EnsemblPlants" id="OPUNC02G23470.1"/>
    </source>
</evidence>
<name>A0A0E0K2X5_ORYPU</name>
<dbReference type="Gramene" id="OPUNC02G23470.1">
    <property type="protein sequence ID" value="OPUNC02G23470.1"/>
    <property type="gene ID" value="OPUNC02G23470"/>
</dbReference>
<feature type="compositionally biased region" description="Gly residues" evidence="1">
    <location>
        <begin position="154"/>
        <end position="167"/>
    </location>
</feature>
<feature type="compositionally biased region" description="Basic residues" evidence="1">
    <location>
        <begin position="55"/>
        <end position="64"/>
    </location>
</feature>
<evidence type="ECO:0000313" key="3">
    <source>
        <dbReference type="Proteomes" id="UP000026962"/>
    </source>
</evidence>
<feature type="region of interest" description="Disordered" evidence="1">
    <location>
        <begin position="1"/>
        <end position="167"/>
    </location>
</feature>
<organism evidence="2">
    <name type="scientific">Oryza punctata</name>
    <name type="common">Red rice</name>
    <dbReference type="NCBI Taxonomy" id="4537"/>
    <lineage>
        <taxon>Eukaryota</taxon>
        <taxon>Viridiplantae</taxon>
        <taxon>Streptophyta</taxon>
        <taxon>Embryophyta</taxon>
        <taxon>Tracheophyta</taxon>
        <taxon>Spermatophyta</taxon>
        <taxon>Magnoliopsida</taxon>
        <taxon>Liliopsida</taxon>
        <taxon>Poales</taxon>
        <taxon>Poaceae</taxon>
        <taxon>BOP clade</taxon>
        <taxon>Oryzoideae</taxon>
        <taxon>Oryzeae</taxon>
        <taxon>Oryzinae</taxon>
        <taxon>Oryza</taxon>
    </lineage>
</organism>
<dbReference type="OMA" id="MKPGGQN"/>
<keyword evidence="3" id="KW-1185">Reference proteome</keyword>
<evidence type="ECO:0000256" key="1">
    <source>
        <dbReference type="SAM" id="MobiDB-lite"/>
    </source>
</evidence>
<reference evidence="2" key="1">
    <citation type="submission" date="2015-04" db="UniProtKB">
        <authorList>
            <consortium name="EnsemblPlants"/>
        </authorList>
    </citation>
    <scope>IDENTIFICATION</scope>
</reference>
<sequence length="167" mass="16389">MKPGGQNPRGNAAPFGRYSNNCGAGFRRGNPPAAQHGFPASRPSQTQHGWSAARPIHKITKRPVVRGGGAWTFQGRGRFPYPPPGASGAAAPETVGELGHGQGVAPGAGVGVGGVGGVRGDGFDAPAPAGPSSGRQPSAAKPGCAAHGQQDKGQPGGHSISGGPVGL</sequence>
<reference evidence="2" key="2">
    <citation type="submission" date="2018-05" db="EMBL/GenBank/DDBJ databases">
        <title>OpunRS2 (Oryza punctata Reference Sequence Version 2).</title>
        <authorList>
            <person name="Zhang J."/>
            <person name="Kudrna D."/>
            <person name="Lee S."/>
            <person name="Talag J."/>
            <person name="Welchert J."/>
            <person name="Wing R.A."/>
        </authorList>
    </citation>
    <scope>NUCLEOTIDE SEQUENCE [LARGE SCALE GENOMIC DNA]</scope>
</reference>
<accession>A0A0E0K2X5</accession>
<proteinExistence type="predicted"/>
<protein>
    <submittedName>
        <fullName evidence="2">Uncharacterized protein</fullName>
    </submittedName>
</protein>
<feature type="compositionally biased region" description="Gly residues" evidence="1">
    <location>
        <begin position="98"/>
        <end position="120"/>
    </location>
</feature>
<dbReference type="AlphaFoldDB" id="A0A0E0K2X5"/>
<dbReference type="Proteomes" id="UP000026962">
    <property type="component" value="Chromosome 2"/>
</dbReference>
<dbReference type="eggNOG" id="ENOG502T8VB">
    <property type="taxonomic scope" value="Eukaryota"/>
</dbReference>
<dbReference type="EnsemblPlants" id="OPUNC02G23470.1">
    <property type="protein sequence ID" value="OPUNC02G23470.1"/>
    <property type="gene ID" value="OPUNC02G23470"/>
</dbReference>
<dbReference type="HOGENOM" id="CLU_098822_0_0_1"/>